<keyword evidence="3" id="KW-1185">Reference proteome</keyword>
<protein>
    <submittedName>
        <fullName evidence="2">Uncharacterized protein</fullName>
    </submittedName>
</protein>
<organism evidence="2 3">
    <name type="scientific">Pleuronectes platessa</name>
    <name type="common">European plaice</name>
    <dbReference type="NCBI Taxonomy" id="8262"/>
    <lineage>
        <taxon>Eukaryota</taxon>
        <taxon>Metazoa</taxon>
        <taxon>Chordata</taxon>
        <taxon>Craniata</taxon>
        <taxon>Vertebrata</taxon>
        <taxon>Euteleostomi</taxon>
        <taxon>Actinopterygii</taxon>
        <taxon>Neopterygii</taxon>
        <taxon>Teleostei</taxon>
        <taxon>Neoteleostei</taxon>
        <taxon>Acanthomorphata</taxon>
        <taxon>Carangaria</taxon>
        <taxon>Pleuronectiformes</taxon>
        <taxon>Pleuronectoidei</taxon>
        <taxon>Pleuronectidae</taxon>
        <taxon>Pleuronectes</taxon>
    </lineage>
</organism>
<feature type="region of interest" description="Disordered" evidence="1">
    <location>
        <begin position="1"/>
        <end position="79"/>
    </location>
</feature>
<sequence length="114" mass="12578">MADTSPLPPAIVMDHGRRRKLDHEEVCKSRSTRHVGGRETCRRSEDSEDVRFSRVGPSPEPQNHIAAAEPESDRSDSNGSLMCVTVTQERGGARRGNLSHLVGTLQFSLNLDQV</sequence>
<evidence type="ECO:0000256" key="1">
    <source>
        <dbReference type="SAM" id="MobiDB-lite"/>
    </source>
</evidence>
<gene>
    <name evidence="2" type="ORF">PLEPLA_LOCUS32693</name>
</gene>
<reference evidence="2" key="1">
    <citation type="submission" date="2020-03" db="EMBL/GenBank/DDBJ databases">
        <authorList>
            <person name="Weist P."/>
        </authorList>
    </citation>
    <scope>NUCLEOTIDE SEQUENCE</scope>
</reference>
<name>A0A9N7V8R5_PLEPL</name>
<dbReference type="Proteomes" id="UP001153269">
    <property type="component" value="Unassembled WGS sequence"/>
</dbReference>
<feature type="compositionally biased region" description="Basic and acidic residues" evidence="1">
    <location>
        <begin position="36"/>
        <end position="52"/>
    </location>
</feature>
<dbReference type="EMBL" id="CADEAL010003502">
    <property type="protein sequence ID" value="CAB1444963.1"/>
    <property type="molecule type" value="Genomic_DNA"/>
</dbReference>
<comment type="caution">
    <text evidence="2">The sequence shown here is derived from an EMBL/GenBank/DDBJ whole genome shotgun (WGS) entry which is preliminary data.</text>
</comment>
<accession>A0A9N7V8R5</accession>
<proteinExistence type="predicted"/>
<evidence type="ECO:0000313" key="3">
    <source>
        <dbReference type="Proteomes" id="UP001153269"/>
    </source>
</evidence>
<dbReference type="AlphaFoldDB" id="A0A9N7V8R5"/>
<evidence type="ECO:0000313" key="2">
    <source>
        <dbReference type="EMBL" id="CAB1444963.1"/>
    </source>
</evidence>